<gene>
    <name evidence="5" type="ORF">AYY17_11600</name>
</gene>
<keyword evidence="1" id="KW-0324">Glycolysis</keyword>
<dbReference type="InterPro" id="IPR029033">
    <property type="entry name" value="His_PPase_superfam"/>
</dbReference>
<dbReference type="CDD" id="cd07067">
    <property type="entry name" value="HP_PGM_like"/>
    <property type="match status" value="1"/>
</dbReference>
<dbReference type="Gene3D" id="3.40.50.1240">
    <property type="entry name" value="Phosphoglycerate mutase-like"/>
    <property type="match status" value="1"/>
</dbReference>
<dbReference type="InterPro" id="IPR050275">
    <property type="entry name" value="PGM_Phosphatase"/>
</dbReference>
<evidence type="ECO:0000313" key="6">
    <source>
        <dbReference type="Proteomes" id="UP000092247"/>
    </source>
</evidence>
<dbReference type="GO" id="GO:0016791">
    <property type="term" value="F:phosphatase activity"/>
    <property type="evidence" value="ECO:0007669"/>
    <property type="project" value="TreeGrafter"/>
</dbReference>
<feature type="binding site" evidence="4">
    <location>
        <position position="58"/>
    </location>
    <ligand>
        <name>substrate</name>
    </ligand>
</feature>
<evidence type="ECO:0000256" key="4">
    <source>
        <dbReference type="PIRSR" id="PIRSR613078-2"/>
    </source>
</evidence>
<dbReference type="PANTHER" id="PTHR48100">
    <property type="entry name" value="BROAD-SPECIFICITY PHOSPHATASE YOR283W-RELATED"/>
    <property type="match status" value="1"/>
</dbReference>
<feature type="active site" description="Proton donor/acceptor" evidence="3">
    <location>
        <position position="82"/>
    </location>
</feature>
<evidence type="ECO:0000313" key="5">
    <source>
        <dbReference type="EMBL" id="OBU02936.1"/>
    </source>
</evidence>
<keyword evidence="2" id="KW-0413">Isomerase</keyword>
<accession>A0A1B8H1J1</accession>
<feature type="active site" description="Tele-phosphohistidine intermediate" evidence="3">
    <location>
        <position position="9"/>
    </location>
</feature>
<dbReference type="STRING" id="368603.AYY16_15205"/>
<dbReference type="PANTHER" id="PTHR48100:SF1">
    <property type="entry name" value="HISTIDINE PHOSPHATASE FAMILY PROTEIN-RELATED"/>
    <property type="match status" value="1"/>
</dbReference>
<dbReference type="Proteomes" id="UP000092247">
    <property type="component" value="Unassembled WGS sequence"/>
</dbReference>
<evidence type="ECO:0000256" key="3">
    <source>
        <dbReference type="PIRSR" id="PIRSR613078-1"/>
    </source>
</evidence>
<dbReference type="NCBIfam" id="NF002901">
    <property type="entry name" value="PRK03482.1"/>
    <property type="match status" value="1"/>
</dbReference>
<protein>
    <submittedName>
        <fullName evidence="5">Phosphoglycerate mutase</fullName>
    </submittedName>
</protein>
<comment type="caution">
    <text evidence="5">The sequence shown here is derived from an EMBL/GenBank/DDBJ whole genome shotgun (WGS) entry which is preliminary data.</text>
</comment>
<feature type="binding site" evidence="4">
    <location>
        <begin position="8"/>
        <end position="15"/>
    </location>
    <ligand>
        <name>substrate</name>
    </ligand>
</feature>
<dbReference type="EMBL" id="LZEX01000044">
    <property type="protein sequence ID" value="OBU02936.1"/>
    <property type="molecule type" value="Genomic_DNA"/>
</dbReference>
<dbReference type="AlphaFoldDB" id="A0A1B8H1J1"/>
<dbReference type="Pfam" id="PF00300">
    <property type="entry name" value="His_Phos_1"/>
    <property type="match status" value="1"/>
</dbReference>
<dbReference type="SMART" id="SM00855">
    <property type="entry name" value="PGAM"/>
    <property type="match status" value="1"/>
</dbReference>
<proteinExistence type="predicted"/>
<sequence length="215" mass="23740">MTQVFLVRHGETEWNVQRRIQGHSDSPLTQSGIDQAGQVAARLKNEGITHIIASDLGRTQQTAQLIADACGCDVIADPRLRELNMGILEKRQIHTLNAEEEGWRQSLLNGAEEGRIPQGESLTELESRMRAALESTRDLPEGSRVLLVSHGIALGCLIGSVMGLPPYAERRLRLRNCSLSVLEYQESPWLADGWVVETAGDTTHLTQAALDEVQR</sequence>
<dbReference type="RefSeq" id="WP_067426181.1">
    <property type="nucleotide sequence ID" value="NZ_LZEX01000044.1"/>
</dbReference>
<dbReference type="PROSITE" id="PS00175">
    <property type="entry name" value="PG_MUTASE"/>
    <property type="match status" value="1"/>
</dbReference>
<dbReference type="GO" id="GO:0005737">
    <property type="term" value="C:cytoplasm"/>
    <property type="evidence" value="ECO:0007669"/>
    <property type="project" value="TreeGrafter"/>
</dbReference>
<name>A0A1B8H1J1_9GAMM</name>
<evidence type="ECO:0000256" key="2">
    <source>
        <dbReference type="ARBA" id="ARBA00023235"/>
    </source>
</evidence>
<organism evidence="5 6">
    <name type="scientific">Morganella psychrotolerans</name>
    <dbReference type="NCBI Taxonomy" id="368603"/>
    <lineage>
        <taxon>Bacteria</taxon>
        <taxon>Pseudomonadati</taxon>
        <taxon>Pseudomonadota</taxon>
        <taxon>Gammaproteobacteria</taxon>
        <taxon>Enterobacterales</taxon>
        <taxon>Morganellaceae</taxon>
        <taxon>Morganella</taxon>
    </lineage>
</organism>
<dbReference type="InterPro" id="IPR001345">
    <property type="entry name" value="PG/BPGM_mutase_AS"/>
</dbReference>
<dbReference type="SUPFAM" id="SSF53254">
    <property type="entry name" value="Phosphoglycerate mutase-like"/>
    <property type="match status" value="1"/>
</dbReference>
<reference evidence="5 6" key="1">
    <citation type="submission" date="2016-06" db="EMBL/GenBank/DDBJ databases">
        <authorList>
            <person name="Kjaerup R.B."/>
            <person name="Dalgaard T.S."/>
            <person name="Juul-Madsen H.R."/>
        </authorList>
    </citation>
    <scope>NUCLEOTIDE SEQUENCE [LARGE SCALE GENOMIC DNA]</scope>
    <source>
        <strain evidence="5 6">GCSL-Mp3</strain>
    </source>
</reference>
<evidence type="ECO:0000256" key="1">
    <source>
        <dbReference type="ARBA" id="ARBA00023152"/>
    </source>
</evidence>
<dbReference type="InterPro" id="IPR013078">
    <property type="entry name" value="His_Pase_superF_clade-1"/>
</dbReference>